<comment type="caution">
    <text evidence="2">The sequence shown here is derived from an EMBL/GenBank/DDBJ whole genome shotgun (WGS) entry which is preliminary data.</text>
</comment>
<dbReference type="AlphaFoldDB" id="A0A9W4TM38"/>
<organism evidence="2 4">
    <name type="scientific">Commensalibacter communis</name>
    <dbReference type="NCBI Taxonomy" id="2972786"/>
    <lineage>
        <taxon>Bacteria</taxon>
        <taxon>Pseudomonadati</taxon>
        <taxon>Pseudomonadota</taxon>
        <taxon>Alphaproteobacteria</taxon>
        <taxon>Acetobacterales</taxon>
        <taxon>Acetobacteraceae</taxon>
    </lineage>
</organism>
<dbReference type="Proteomes" id="UP001154255">
    <property type="component" value="Unassembled WGS sequence"/>
</dbReference>
<proteinExistence type="predicted"/>
<dbReference type="InterPro" id="IPR057154">
    <property type="entry name" value="DUF7832"/>
</dbReference>
<accession>A0A9W4TM38</accession>
<evidence type="ECO:0000313" key="2">
    <source>
        <dbReference type="EMBL" id="CAI3922107.1"/>
    </source>
</evidence>
<dbReference type="Pfam" id="PF25191">
    <property type="entry name" value="DUF7832"/>
    <property type="match status" value="1"/>
</dbReference>
<evidence type="ECO:0000313" key="5">
    <source>
        <dbReference type="Proteomes" id="UP001154259"/>
    </source>
</evidence>
<evidence type="ECO:0000313" key="3">
    <source>
        <dbReference type="EMBL" id="CAI3940550.1"/>
    </source>
</evidence>
<reference evidence="2" key="1">
    <citation type="submission" date="2022-10" db="EMBL/GenBank/DDBJ databases">
        <authorList>
            <person name="Botero Cardona J."/>
        </authorList>
    </citation>
    <scope>NUCLEOTIDE SEQUENCE</scope>
    <source>
        <strain evidence="2">LMG 31819</strain>
        <strain evidence="3">R-53529</strain>
    </source>
</reference>
<dbReference type="EMBL" id="CAMXCM010000001">
    <property type="protein sequence ID" value="CAI3922107.1"/>
    <property type="molecule type" value="Genomic_DNA"/>
</dbReference>
<evidence type="ECO:0000313" key="4">
    <source>
        <dbReference type="Proteomes" id="UP001154255"/>
    </source>
</evidence>
<keyword evidence="5" id="KW-1185">Reference proteome</keyword>
<name>A0A9W4TM38_9PROT</name>
<dbReference type="Proteomes" id="UP001154259">
    <property type="component" value="Unassembled WGS sequence"/>
</dbReference>
<evidence type="ECO:0000259" key="1">
    <source>
        <dbReference type="Pfam" id="PF25191"/>
    </source>
</evidence>
<sequence length="159" mass="18690">MQCHMIKQNIIMVPTISLKSYPSLKVACIWLFFYRWMLEKGFAGEDLLEDGADLLVKIHQETEDYSVLDLLFDFNDGGLMDEDFNQEGAEFADAYYDDTSVFSKKYGSYLQDYSGLDLDLLEGAKEQSYYYIQFSDQNYEKVKGLLDQRYQQFLKFQEN</sequence>
<protein>
    <recommendedName>
        <fullName evidence="1">DUF7832 domain-containing protein</fullName>
    </recommendedName>
</protein>
<feature type="domain" description="DUF7832" evidence="1">
    <location>
        <begin position="32"/>
        <end position="115"/>
    </location>
</feature>
<gene>
    <name evidence="3" type="ORF">R53529_LOCUS1087</name>
    <name evidence="2" type="ORF">R53530_LOCUS13</name>
</gene>
<dbReference type="EMBL" id="CAMXCS010000001">
    <property type="protein sequence ID" value="CAI3940550.1"/>
    <property type="molecule type" value="Genomic_DNA"/>
</dbReference>